<keyword evidence="3" id="KW-0805">Transcription regulation</keyword>
<dbReference type="SUPFAM" id="SSF46785">
    <property type="entry name" value="Winged helix' DNA-binding domain"/>
    <property type="match status" value="1"/>
</dbReference>
<reference evidence="7 8" key="1">
    <citation type="submission" date="2020-08" db="EMBL/GenBank/DDBJ databases">
        <title>A Genomic Blueprint of the Chicken Gut Microbiome.</title>
        <authorList>
            <person name="Gilroy R."/>
            <person name="Ravi A."/>
            <person name="Getino M."/>
            <person name="Pursley I."/>
            <person name="Horton D.L."/>
            <person name="Alikhan N.-F."/>
            <person name="Baker D."/>
            <person name="Gharbi K."/>
            <person name="Hall N."/>
            <person name="Watson M."/>
            <person name="Adriaenssens E.M."/>
            <person name="Foster-Nyarko E."/>
            <person name="Jarju S."/>
            <person name="Secka A."/>
            <person name="Antonio M."/>
            <person name="Oren A."/>
            <person name="Chaudhuri R."/>
            <person name="La Ragione R.M."/>
            <person name="Hildebrand F."/>
            <person name="Pallen M.J."/>
        </authorList>
    </citation>
    <scope>NUCLEOTIDE SEQUENCE [LARGE SCALE GENOMIC DNA]</scope>
    <source>
        <strain evidence="7 8">Sa2BUA2</strain>
    </source>
</reference>
<organism evidence="7 8">
    <name type="scientific">Arthrobacter pullicola</name>
    <dbReference type="NCBI Taxonomy" id="2762224"/>
    <lineage>
        <taxon>Bacteria</taxon>
        <taxon>Bacillati</taxon>
        <taxon>Actinomycetota</taxon>
        <taxon>Actinomycetes</taxon>
        <taxon>Micrococcales</taxon>
        <taxon>Micrococcaceae</taxon>
        <taxon>Arthrobacter</taxon>
    </lineage>
</organism>
<dbReference type="RefSeq" id="WP_191748885.1">
    <property type="nucleotide sequence ID" value="NZ_JACSQC010000008.1"/>
</dbReference>
<dbReference type="InterPro" id="IPR004839">
    <property type="entry name" value="Aminotransferase_I/II_large"/>
</dbReference>
<dbReference type="Pfam" id="PF00392">
    <property type="entry name" value="GntR"/>
    <property type="match status" value="1"/>
</dbReference>
<dbReference type="InterPro" id="IPR015424">
    <property type="entry name" value="PyrdxlP-dep_Trfase"/>
</dbReference>
<gene>
    <name evidence="7" type="ORF">H9638_15425</name>
</gene>
<evidence type="ECO:0000259" key="6">
    <source>
        <dbReference type="PROSITE" id="PS50949"/>
    </source>
</evidence>
<keyword evidence="4" id="KW-0238">DNA-binding</keyword>
<keyword evidence="7" id="KW-0032">Aminotransferase</keyword>
<dbReference type="InterPro" id="IPR036390">
    <property type="entry name" value="WH_DNA-bd_sf"/>
</dbReference>
<keyword evidence="7" id="KW-0808">Transferase</keyword>
<keyword evidence="2" id="KW-0663">Pyridoxal phosphate</keyword>
<dbReference type="SMART" id="SM00345">
    <property type="entry name" value="HTH_GNTR"/>
    <property type="match status" value="1"/>
</dbReference>
<dbReference type="PANTHER" id="PTHR46577:SF2">
    <property type="entry name" value="TRANSCRIPTIONAL REGULATORY PROTEIN"/>
    <property type="match status" value="1"/>
</dbReference>
<dbReference type="InterPro" id="IPR015422">
    <property type="entry name" value="PyrdxlP-dep_Trfase_small"/>
</dbReference>
<evidence type="ECO:0000256" key="2">
    <source>
        <dbReference type="ARBA" id="ARBA00022898"/>
    </source>
</evidence>
<evidence type="ECO:0000256" key="4">
    <source>
        <dbReference type="ARBA" id="ARBA00023125"/>
    </source>
</evidence>
<dbReference type="Gene3D" id="3.90.1150.10">
    <property type="entry name" value="Aspartate Aminotransferase, domain 1"/>
    <property type="match status" value="1"/>
</dbReference>
<dbReference type="InterPro" id="IPR000524">
    <property type="entry name" value="Tscrpt_reg_HTH_GntR"/>
</dbReference>
<accession>A0ABR8YLY8</accession>
<dbReference type="GO" id="GO:0008483">
    <property type="term" value="F:transaminase activity"/>
    <property type="evidence" value="ECO:0007669"/>
    <property type="project" value="UniProtKB-KW"/>
</dbReference>
<dbReference type="CDD" id="cd00609">
    <property type="entry name" value="AAT_like"/>
    <property type="match status" value="1"/>
</dbReference>
<dbReference type="PROSITE" id="PS50949">
    <property type="entry name" value="HTH_GNTR"/>
    <property type="match status" value="1"/>
</dbReference>
<dbReference type="SUPFAM" id="SSF53383">
    <property type="entry name" value="PLP-dependent transferases"/>
    <property type="match status" value="1"/>
</dbReference>
<evidence type="ECO:0000313" key="7">
    <source>
        <dbReference type="EMBL" id="MBD8045201.1"/>
    </source>
</evidence>
<dbReference type="InterPro" id="IPR036388">
    <property type="entry name" value="WH-like_DNA-bd_sf"/>
</dbReference>
<dbReference type="Pfam" id="PF00155">
    <property type="entry name" value="Aminotran_1_2"/>
    <property type="match status" value="1"/>
</dbReference>
<evidence type="ECO:0000256" key="1">
    <source>
        <dbReference type="ARBA" id="ARBA00005384"/>
    </source>
</evidence>
<dbReference type="PANTHER" id="PTHR46577">
    <property type="entry name" value="HTH-TYPE TRANSCRIPTIONAL REGULATORY PROTEIN GABR"/>
    <property type="match status" value="1"/>
</dbReference>
<name>A0ABR8YLY8_9MICC</name>
<dbReference type="Proteomes" id="UP000652763">
    <property type="component" value="Unassembled WGS sequence"/>
</dbReference>
<proteinExistence type="inferred from homology"/>
<dbReference type="InterPro" id="IPR051446">
    <property type="entry name" value="HTH_trans_reg/aminotransferase"/>
</dbReference>
<evidence type="ECO:0000313" key="8">
    <source>
        <dbReference type="Proteomes" id="UP000652763"/>
    </source>
</evidence>
<dbReference type="EMBL" id="JACSQC010000008">
    <property type="protein sequence ID" value="MBD8045201.1"/>
    <property type="molecule type" value="Genomic_DNA"/>
</dbReference>
<evidence type="ECO:0000256" key="3">
    <source>
        <dbReference type="ARBA" id="ARBA00023015"/>
    </source>
</evidence>
<comment type="similarity">
    <text evidence="1">In the C-terminal section; belongs to the class-I pyridoxal-phosphate-dependent aminotransferase family.</text>
</comment>
<keyword evidence="5" id="KW-0804">Transcription</keyword>
<dbReference type="Gene3D" id="3.40.640.10">
    <property type="entry name" value="Type I PLP-dependent aspartate aminotransferase-like (Major domain)"/>
    <property type="match status" value="1"/>
</dbReference>
<comment type="caution">
    <text evidence="7">The sequence shown here is derived from an EMBL/GenBank/DDBJ whole genome shotgun (WGS) entry which is preliminary data.</text>
</comment>
<sequence>MELDAESASPAGLEAELRRFAGSRPAGSRLPTTRALVSRYSASPVTVQRVIRGLVSEGLVETRPGAGNFVARRTAVRHADFAWQTTALGPARTPPNPVGATLQATPEGSVALHSGYPMEDLLPARLVRSAMARAARGGAAVERVDPAGLPALRRWFAGELTRSRADAAPVSAEDVLITPGGQSALASVFRALAGPGDAVVMESPTYWGAIAAARQAGLRIIPVARGARAPLASDLEEALATSGARIFYAQPHFANPTGTLWNAEDRAAVMDLMRARGTYLVEDDWARDFCIDADPAPLAADDPDGHVVYIRSLTKSVSPAVRVAALVARGPARARLQTDRTVDDLYVSGLLQATAVDVLSSAGWDSHRSRLRTELRTRRDELARQISTHLGPDALTLLPRGGLNLWVQLPDGTDTGALAARARAAGVLVAPGADWFPTESAGAFLRLNFAGAPPHQFGPALRTVASVLDGGTSAAGEAMP</sequence>
<dbReference type="InterPro" id="IPR015421">
    <property type="entry name" value="PyrdxlP-dep_Trfase_major"/>
</dbReference>
<keyword evidence="8" id="KW-1185">Reference proteome</keyword>
<feature type="domain" description="HTH gntR-type" evidence="6">
    <location>
        <begin position="5"/>
        <end position="73"/>
    </location>
</feature>
<dbReference type="Gene3D" id="1.10.10.10">
    <property type="entry name" value="Winged helix-like DNA-binding domain superfamily/Winged helix DNA-binding domain"/>
    <property type="match status" value="1"/>
</dbReference>
<protein>
    <submittedName>
        <fullName evidence="7">PLP-dependent aminotransferase family protein</fullName>
    </submittedName>
</protein>
<dbReference type="CDD" id="cd07377">
    <property type="entry name" value="WHTH_GntR"/>
    <property type="match status" value="1"/>
</dbReference>
<evidence type="ECO:0000256" key="5">
    <source>
        <dbReference type="ARBA" id="ARBA00023163"/>
    </source>
</evidence>